<dbReference type="OrthoDB" id="2355173at2"/>
<dbReference type="SUPFAM" id="SSF55961">
    <property type="entry name" value="Bet v1-like"/>
    <property type="match status" value="1"/>
</dbReference>
<name>A0A1G8N6M0_9FLAO</name>
<keyword evidence="2" id="KW-1185">Reference proteome</keyword>
<evidence type="ECO:0000313" key="1">
    <source>
        <dbReference type="EMBL" id="SDI75941.1"/>
    </source>
</evidence>
<evidence type="ECO:0000313" key="2">
    <source>
        <dbReference type="Proteomes" id="UP000198869"/>
    </source>
</evidence>
<accession>A0A1G8N6M0</accession>
<sequence length="142" mass="16596">MEKLNFDIQINAEAIKVWSVLWDDFSFRQWTSAFTEGSFYQGNLEEGNIVKFLDPKNNGMYSKIVNLIPNEEITFLHLGEIHEGIETPRDWGEATEKYVLTENENITHLHVEINTSEEFKPFFEEKFPNALSNVKHLSENQL</sequence>
<dbReference type="Proteomes" id="UP000198869">
    <property type="component" value="Unassembled WGS sequence"/>
</dbReference>
<dbReference type="RefSeq" id="WP_089860896.1">
    <property type="nucleotide sequence ID" value="NZ_FNDW01000013.1"/>
</dbReference>
<protein>
    <recommendedName>
        <fullName evidence="3">Activator of Hsp90 ATPase homolog 1-like protein</fullName>
    </recommendedName>
</protein>
<proteinExistence type="predicted"/>
<reference evidence="2" key="1">
    <citation type="submission" date="2016-10" db="EMBL/GenBank/DDBJ databases">
        <authorList>
            <person name="Varghese N."/>
            <person name="Submissions S."/>
        </authorList>
    </citation>
    <scope>NUCLEOTIDE SEQUENCE [LARGE SCALE GENOMIC DNA]</scope>
    <source>
        <strain evidence="2">DSM 17071</strain>
    </source>
</reference>
<organism evidence="1 2">
    <name type="scientific">Chryseobacterium taeanense</name>
    <dbReference type="NCBI Taxonomy" id="311334"/>
    <lineage>
        <taxon>Bacteria</taxon>
        <taxon>Pseudomonadati</taxon>
        <taxon>Bacteroidota</taxon>
        <taxon>Flavobacteriia</taxon>
        <taxon>Flavobacteriales</taxon>
        <taxon>Weeksellaceae</taxon>
        <taxon>Chryseobacterium group</taxon>
        <taxon>Chryseobacterium</taxon>
    </lineage>
</organism>
<gene>
    <name evidence="1" type="ORF">SAMN05421846_11320</name>
</gene>
<dbReference type="STRING" id="311334.SAMN05421846_11320"/>
<dbReference type="AlphaFoldDB" id="A0A1G8N6M0"/>
<dbReference type="InterPro" id="IPR023393">
    <property type="entry name" value="START-like_dom_sf"/>
</dbReference>
<evidence type="ECO:0008006" key="3">
    <source>
        <dbReference type="Google" id="ProtNLM"/>
    </source>
</evidence>
<dbReference type="EMBL" id="FNDW01000013">
    <property type="protein sequence ID" value="SDI75941.1"/>
    <property type="molecule type" value="Genomic_DNA"/>
</dbReference>
<dbReference type="Gene3D" id="3.30.530.20">
    <property type="match status" value="1"/>
</dbReference>